<dbReference type="EMBL" id="CP045226">
    <property type="protein sequence ID" value="QFS45728.1"/>
    <property type="molecule type" value="Genomic_DNA"/>
</dbReference>
<accession>A0A5P8VZ69</accession>
<sequence length="164" mass="18443">MFLGGGAFALYSLGNAGQVTQEEPEKIPVIVEQPINAPSENSNPTPLWMVAAIVLCCGSGCLLIFRMLNRTKISNKVQKQVKRHQVRLAQSNYQKLEPRLPKNQPVFVPQQQLMPIMQMPLKTKQLVTVLPAEHKHHLDTRTESLADLMDLRKDSSLSAILRQH</sequence>
<dbReference type="Proteomes" id="UP000326678">
    <property type="component" value="Chromosome Gxm1"/>
</dbReference>
<keyword evidence="1" id="KW-0472">Membrane</keyword>
<keyword evidence="1" id="KW-0812">Transmembrane</keyword>
<keyword evidence="3" id="KW-1185">Reference proteome</keyword>
<dbReference type="AlphaFoldDB" id="A0A5P8VZ69"/>
<proteinExistence type="predicted"/>
<protein>
    <submittedName>
        <fullName evidence="2">Uncharacterized protein</fullName>
    </submittedName>
</protein>
<evidence type="ECO:0000313" key="2">
    <source>
        <dbReference type="EMBL" id="QFS45728.1"/>
    </source>
</evidence>
<evidence type="ECO:0000313" key="3">
    <source>
        <dbReference type="Proteomes" id="UP000326678"/>
    </source>
</evidence>
<gene>
    <name evidence="2" type="ORF">GXM_03205</name>
</gene>
<evidence type="ECO:0000256" key="1">
    <source>
        <dbReference type="SAM" id="Phobius"/>
    </source>
</evidence>
<feature type="transmembrane region" description="Helical" evidence="1">
    <location>
        <begin position="45"/>
        <end position="65"/>
    </location>
</feature>
<organism evidence="2 3">
    <name type="scientific">Nostoc sphaeroides CCNUC1</name>
    <dbReference type="NCBI Taxonomy" id="2653204"/>
    <lineage>
        <taxon>Bacteria</taxon>
        <taxon>Bacillati</taxon>
        <taxon>Cyanobacteriota</taxon>
        <taxon>Cyanophyceae</taxon>
        <taxon>Nostocales</taxon>
        <taxon>Nostocaceae</taxon>
        <taxon>Nostoc</taxon>
    </lineage>
</organism>
<dbReference type="KEGG" id="nsh:GXM_03205"/>
<keyword evidence="1" id="KW-1133">Transmembrane helix</keyword>
<reference evidence="2 3" key="1">
    <citation type="submission" date="2019-10" db="EMBL/GenBank/DDBJ databases">
        <title>Genomic and transcriptomic insights into the perfect genentic adaptation of a filamentous nitrogen-fixing cyanobacterium to rice fields.</title>
        <authorList>
            <person name="Chen Z."/>
        </authorList>
    </citation>
    <scope>NUCLEOTIDE SEQUENCE [LARGE SCALE GENOMIC DNA]</scope>
    <source>
        <strain evidence="2">CCNUC1</strain>
    </source>
</reference>
<name>A0A5P8VZ69_9NOSO</name>